<dbReference type="AlphaFoldDB" id="A0A8S9RUR4"/>
<comment type="caution">
    <text evidence="1">The sequence shown here is derived from an EMBL/GenBank/DDBJ whole genome shotgun (WGS) entry which is preliminary data.</text>
</comment>
<evidence type="ECO:0000313" key="2">
    <source>
        <dbReference type="Proteomes" id="UP000712600"/>
    </source>
</evidence>
<proteinExistence type="predicted"/>
<dbReference type="EMBL" id="QGKX02000088">
    <property type="protein sequence ID" value="KAF3584148.1"/>
    <property type="molecule type" value="Genomic_DNA"/>
</dbReference>
<name>A0A8S9RUR4_BRACR</name>
<dbReference type="Proteomes" id="UP000712600">
    <property type="component" value="Unassembled WGS sequence"/>
</dbReference>
<protein>
    <submittedName>
        <fullName evidence="1">Uncharacterized protein</fullName>
    </submittedName>
</protein>
<reference evidence="1" key="1">
    <citation type="submission" date="2019-12" db="EMBL/GenBank/DDBJ databases">
        <title>Genome sequencing and annotation of Brassica cretica.</title>
        <authorList>
            <person name="Studholme D.J."/>
            <person name="Sarris P."/>
        </authorList>
    </citation>
    <scope>NUCLEOTIDE SEQUENCE</scope>
    <source>
        <strain evidence="1">PFS-109/04</strain>
        <tissue evidence="1">Leaf</tissue>
    </source>
</reference>
<evidence type="ECO:0000313" key="1">
    <source>
        <dbReference type="EMBL" id="KAF3584148.1"/>
    </source>
</evidence>
<sequence>MLCLLALIPISFETPDGETIINNEFVAHSVDPREADIYWMVTCGQVAPPNDSCSPPKSGNDRVDGCPSYSHPSFLEVIRRFCRIPDSVEFRIPRAGEHADSLPDGYFTCYEAHLTHCRLWFPIPEIIIQVLNQFGLSISQLMLTGSQHLVGILVLSYERGMILNANYLEALLTPAACVRRGEMYPILSESMGSKGDQHPSSISRGFTHRQKHSSGWTVLLGHFSPKRVRRAVAINRSRLQPNFPVQGESETDMEEFVPYDIPDEREMSRSPMNKQVAVDDYDNGDVDGLEYPSDELFCNFRNSQVSGSGTDQTDLPEFGNLPPDLDSIFDFRMPSTVGDSVELKASRMCHGGFHLVIETLKVNRTEACTALFNVSHIPTCIKKLGNQGTSMAEHNDMKEVL</sequence>
<accession>A0A8S9RUR4</accession>
<organism evidence="1 2">
    <name type="scientific">Brassica cretica</name>
    <name type="common">Mustard</name>
    <dbReference type="NCBI Taxonomy" id="69181"/>
    <lineage>
        <taxon>Eukaryota</taxon>
        <taxon>Viridiplantae</taxon>
        <taxon>Streptophyta</taxon>
        <taxon>Embryophyta</taxon>
        <taxon>Tracheophyta</taxon>
        <taxon>Spermatophyta</taxon>
        <taxon>Magnoliopsida</taxon>
        <taxon>eudicotyledons</taxon>
        <taxon>Gunneridae</taxon>
        <taxon>Pentapetalae</taxon>
        <taxon>rosids</taxon>
        <taxon>malvids</taxon>
        <taxon>Brassicales</taxon>
        <taxon>Brassicaceae</taxon>
        <taxon>Brassiceae</taxon>
        <taxon>Brassica</taxon>
    </lineage>
</organism>
<gene>
    <name evidence="1" type="ORF">F2Q69_00028246</name>
</gene>